<evidence type="ECO:0000256" key="2">
    <source>
        <dbReference type="ARBA" id="ARBA00011897"/>
    </source>
</evidence>
<reference evidence="9 10" key="1">
    <citation type="submission" date="2021-01" db="EMBL/GenBank/DDBJ databases">
        <title>Whole genome shotgun sequence of Cellulomonas phragmiteti NBRC 110785.</title>
        <authorList>
            <person name="Komaki H."/>
            <person name="Tamura T."/>
        </authorList>
    </citation>
    <scope>NUCLEOTIDE SEQUENCE [LARGE SCALE GENOMIC DNA]</scope>
    <source>
        <strain evidence="9 10">NBRC 110785</strain>
    </source>
</reference>
<comment type="catalytic activity">
    <reaction evidence="1">
        <text>Hydrolysis of Pro-|-Xaa &gt;&gt; Ala-|-Xaa in oligopeptides.</text>
        <dbReference type="EC" id="3.4.21.26"/>
    </reaction>
</comment>
<proteinExistence type="predicted"/>
<keyword evidence="3" id="KW-0645">Protease</keyword>
<dbReference type="SUPFAM" id="SSF53474">
    <property type="entry name" value="alpha/beta-Hydrolases"/>
    <property type="match status" value="1"/>
</dbReference>
<dbReference type="PANTHER" id="PTHR42881:SF2">
    <property type="entry name" value="PROLYL ENDOPEPTIDASE"/>
    <property type="match status" value="1"/>
</dbReference>
<dbReference type="Proteomes" id="UP000614741">
    <property type="component" value="Unassembled WGS sequence"/>
</dbReference>
<dbReference type="Gene3D" id="3.40.50.1820">
    <property type="entry name" value="alpha/beta hydrolase"/>
    <property type="match status" value="1"/>
</dbReference>
<evidence type="ECO:0000256" key="5">
    <source>
        <dbReference type="ARBA" id="ARBA00022825"/>
    </source>
</evidence>
<dbReference type="InterPro" id="IPR023302">
    <property type="entry name" value="Pept_S9A_N"/>
</dbReference>
<dbReference type="InterPro" id="IPR002470">
    <property type="entry name" value="Peptidase_S9A"/>
</dbReference>
<sequence>MTTEPAPRTTPSPVPTAAAYPPAPRTDLVEDLHGHRVADPYRALEDSDDERTRRWSAAQDDLYAAYRTGLSARVAGTPLADDALPAHLRALLGAGFVGAPAWRGDRRFFSRRTGDQEHAVVVVAEPGDDGTPHERVLIDPLGLDATGTTTLDAWQPSKEGDLLAYQVSHGGTEESVLHVLDVATGALVDGPIDRARYSPVAWLPGGEAFYYVRRLAADLVPADEQQYHRRVWLHRVGTPAEQDVEVFGAGLAMTNYYGVQVSRDGRWLLVSAAAGTAPRTDVWIADLTAPGAHEAPAFVEVAVGLDAEVGAWVGRDGRLYVHTDLDAPRGRLAVTDPAAPGVEHWVTLLAQDDVAVLEDVALVDDGDPTRPTALLAAWRRHTVSEVTVHDPRTGARTGEVPLPGLGSVSGLVTRPEGGPDVWFSYTDHVTVPHVHRYDATTGAVTLWAAPPGALPDLPAVRTQQIEVTSTDGTTVRAFVLARADLVDAAGRPLAASPTVLYGYGGFQISLDPAFSATALAWVAAGGVYVVANLRGGGEEGEDWHRAGMRAHKQNVFDDFHAVAEHLVAEGWTTTDMLACWGGSNGGLLVGAAVTQRPDLWAAAVCSAPLLDMVRYQRFGLGVTWTEEYGDADDPEELGWLLGYSPYHRVVDGTAYPAVLFTVFEGDSRVDPLHARKLAAALQAATTSDPDERPVLVRREIGVGHGARALSRTIGLSVEQLQFVADRTGLLAAVAR</sequence>
<dbReference type="InterPro" id="IPR001375">
    <property type="entry name" value="Peptidase_S9_cat"/>
</dbReference>
<evidence type="ECO:0000313" key="9">
    <source>
        <dbReference type="EMBL" id="GIG38335.1"/>
    </source>
</evidence>
<feature type="domain" description="Peptidase S9A N-terminal" evidence="8">
    <location>
        <begin position="21"/>
        <end position="449"/>
    </location>
</feature>
<feature type="domain" description="Peptidase S9 prolyl oligopeptidase catalytic" evidence="7">
    <location>
        <begin position="513"/>
        <end position="723"/>
    </location>
</feature>
<keyword evidence="10" id="KW-1185">Reference proteome</keyword>
<name>A0ABQ4DG70_9CELL</name>
<dbReference type="Gene3D" id="2.130.10.120">
    <property type="entry name" value="Prolyl oligopeptidase, N-terminal domain"/>
    <property type="match status" value="1"/>
</dbReference>
<keyword evidence="5" id="KW-0720">Serine protease</keyword>
<accession>A0ABQ4DG70</accession>
<dbReference type="EMBL" id="BONP01000001">
    <property type="protein sequence ID" value="GIG38335.1"/>
    <property type="molecule type" value="Genomic_DNA"/>
</dbReference>
<evidence type="ECO:0000259" key="8">
    <source>
        <dbReference type="Pfam" id="PF02897"/>
    </source>
</evidence>
<evidence type="ECO:0000313" key="10">
    <source>
        <dbReference type="Proteomes" id="UP000614741"/>
    </source>
</evidence>
<gene>
    <name evidence="9" type="ORF">Cph01nite_00970</name>
</gene>
<comment type="caution">
    <text evidence="9">The sequence shown here is derived from an EMBL/GenBank/DDBJ whole genome shotgun (WGS) entry which is preliminary data.</text>
</comment>
<organism evidence="9 10">
    <name type="scientific">Cellulomonas phragmiteti</name>
    <dbReference type="NCBI Taxonomy" id="478780"/>
    <lineage>
        <taxon>Bacteria</taxon>
        <taxon>Bacillati</taxon>
        <taxon>Actinomycetota</taxon>
        <taxon>Actinomycetes</taxon>
        <taxon>Micrococcales</taxon>
        <taxon>Cellulomonadaceae</taxon>
        <taxon>Cellulomonas</taxon>
    </lineage>
</organism>
<evidence type="ECO:0000256" key="3">
    <source>
        <dbReference type="ARBA" id="ARBA00022670"/>
    </source>
</evidence>
<evidence type="ECO:0000256" key="1">
    <source>
        <dbReference type="ARBA" id="ARBA00001070"/>
    </source>
</evidence>
<dbReference type="EC" id="3.4.21.26" evidence="2"/>
<evidence type="ECO:0000256" key="4">
    <source>
        <dbReference type="ARBA" id="ARBA00022801"/>
    </source>
</evidence>
<dbReference type="SUPFAM" id="SSF50993">
    <property type="entry name" value="Peptidase/esterase 'gauge' domain"/>
    <property type="match status" value="1"/>
</dbReference>
<feature type="region of interest" description="Disordered" evidence="6">
    <location>
        <begin position="1"/>
        <end position="27"/>
    </location>
</feature>
<keyword evidence="4" id="KW-0378">Hydrolase</keyword>
<dbReference type="PRINTS" id="PR00862">
    <property type="entry name" value="PROLIGOPTASE"/>
</dbReference>
<dbReference type="InterPro" id="IPR029058">
    <property type="entry name" value="AB_hydrolase_fold"/>
</dbReference>
<dbReference type="PANTHER" id="PTHR42881">
    <property type="entry name" value="PROLYL ENDOPEPTIDASE"/>
    <property type="match status" value="1"/>
</dbReference>
<dbReference type="Pfam" id="PF00326">
    <property type="entry name" value="Peptidase_S9"/>
    <property type="match status" value="1"/>
</dbReference>
<dbReference type="RefSeq" id="WP_239068935.1">
    <property type="nucleotide sequence ID" value="NZ_BONP01000001.1"/>
</dbReference>
<protein>
    <recommendedName>
        <fullName evidence="2">prolyl oligopeptidase</fullName>
        <ecNumber evidence="2">3.4.21.26</ecNumber>
    </recommendedName>
</protein>
<dbReference type="Pfam" id="PF02897">
    <property type="entry name" value="Peptidase_S9_N"/>
    <property type="match status" value="1"/>
</dbReference>
<dbReference type="InterPro" id="IPR051167">
    <property type="entry name" value="Prolyl_oligopep/macrocyclase"/>
</dbReference>
<evidence type="ECO:0000259" key="7">
    <source>
        <dbReference type="Pfam" id="PF00326"/>
    </source>
</evidence>
<evidence type="ECO:0000256" key="6">
    <source>
        <dbReference type="SAM" id="MobiDB-lite"/>
    </source>
</evidence>